<evidence type="ECO:0000313" key="5">
    <source>
        <dbReference type="Proteomes" id="UP000253817"/>
    </source>
</evidence>
<dbReference type="InterPro" id="IPR011761">
    <property type="entry name" value="ATP-grasp"/>
</dbReference>
<comment type="caution">
    <text evidence="4">The sequence shown here is derived from an EMBL/GenBank/DDBJ whole genome shotgun (WGS) entry which is preliminary data.</text>
</comment>
<dbReference type="RefSeq" id="WP_114545408.1">
    <property type="nucleotide sequence ID" value="NZ_PPTT01000005.1"/>
</dbReference>
<proteinExistence type="predicted"/>
<dbReference type="Gene3D" id="3.30.470.20">
    <property type="entry name" value="ATP-grasp fold, B domain"/>
    <property type="match status" value="1"/>
</dbReference>
<dbReference type="AlphaFoldDB" id="A0A3N0IZJ8"/>
<dbReference type="Proteomes" id="UP000253817">
    <property type="component" value="Unassembled WGS sequence"/>
</dbReference>
<keyword evidence="5" id="KW-1185">Reference proteome</keyword>
<dbReference type="EMBL" id="PPTT01000005">
    <property type="protein sequence ID" value="RDB70380.1"/>
    <property type="molecule type" value="Genomic_DNA"/>
</dbReference>
<evidence type="ECO:0000313" key="6">
    <source>
        <dbReference type="Proteomes" id="UP000270112"/>
    </source>
</evidence>
<evidence type="ECO:0000313" key="3">
    <source>
        <dbReference type="EMBL" id="RDB70380.1"/>
    </source>
</evidence>
<dbReference type="EMBL" id="QICC01000013">
    <property type="protein sequence ID" value="RNM42418.1"/>
    <property type="molecule type" value="Genomic_DNA"/>
</dbReference>
<keyword evidence="1" id="KW-0547">Nucleotide-binding</keyword>
<feature type="domain" description="ATP-grasp" evidence="2">
    <location>
        <begin position="124"/>
        <end position="299"/>
    </location>
</feature>
<evidence type="ECO:0000313" key="4">
    <source>
        <dbReference type="EMBL" id="RNM42418.1"/>
    </source>
</evidence>
<reference evidence="6" key="2">
    <citation type="submission" date="2018-05" db="EMBL/GenBank/DDBJ databases">
        <title>Genome Sequencing of selected type strains of the family Eggerthellaceae.</title>
        <authorList>
            <person name="Danylec N."/>
            <person name="Stoll D.A."/>
            <person name="Doetsch A."/>
            <person name="Huch M."/>
        </authorList>
    </citation>
    <scope>NUCLEOTIDE SEQUENCE [LARGE SCALE GENOMIC DNA]</scope>
    <source>
        <strain evidence="6">DSM 16107</strain>
    </source>
</reference>
<gene>
    <name evidence="3" type="ORF">C1876_03860</name>
    <name evidence="4" type="ORF">DMP09_05175</name>
</gene>
<protein>
    <recommendedName>
        <fullName evidence="2">ATP-grasp domain-containing protein</fullName>
    </recommendedName>
</protein>
<dbReference type="PROSITE" id="PS50975">
    <property type="entry name" value="ATP_GRASP"/>
    <property type="match status" value="1"/>
</dbReference>
<keyword evidence="1" id="KW-0067">ATP-binding</keyword>
<name>A0A3N0IZJ8_9ACTN</name>
<dbReference type="GO" id="GO:0046872">
    <property type="term" value="F:metal ion binding"/>
    <property type="evidence" value="ECO:0007669"/>
    <property type="project" value="InterPro"/>
</dbReference>
<organism evidence="4 6">
    <name type="scientific">Eggerthella sinensis</name>
    <dbReference type="NCBI Taxonomy" id="242230"/>
    <lineage>
        <taxon>Bacteria</taxon>
        <taxon>Bacillati</taxon>
        <taxon>Actinomycetota</taxon>
        <taxon>Coriobacteriia</taxon>
        <taxon>Eggerthellales</taxon>
        <taxon>Eggerthellaceae</taxon>
        <taxon>Eggerthella</taxon>
    </lineage>
</organism>
<reference evidence="4" key="3">
    <citation type="journal article" date="2019" name="Microbiol. Resour. Announc.">
        <title>Draft Genome Sequences of Type Strains of Gordonibacter faecihominis, Paraeggerthella hongkongensis, Parvibacter caecicola,Slackia equolifaciens, Slackia faecicanis, and Slackia isoflavoniconvertens.</title>
        <authorList>
            <person name="Danylec N."/>
            <person name="Stoll D.A."/>
            <person name="Dotsch A."/>
            <person name="Huch M."/>
        </authorList>
    </citation>
    <scope>NUCLEOTIDE SEQUENCE</scope>
    <source>
        <strain evidence="4">DSM 16107</strain>
    </source>
</reference>
<dbReference type="Proteomes" id="UP000270112">
    <property type="component" value="Unassembled WGS sequence"/>
</dbReference>
<evidence type="ECO:0000256" key="1">
    <source>
        <dbReference type="PROSITE-ProRule" id="PRU00409"/>
    </source>
</evidence>
<sequence length="408" mass="43416">MADERARILLTEGSSLTSRETLTALRSCGLDVDVLSCASLPLARFSRWRGRLLRVPNANADPLAYLEQLVSLVDEGGYIAVLPTHEQAWLLAEGRRAGLVPDRVPLALASAEAFARVQGKIAFAELLDELDVPQPTWRPIATGDATLPDLPLPFWVKADFGTAGRSTRRVHDAETFRRTVAALSASGTRLMAQAEAPGTYGQVAGLFDQGRLVASHTTVQTGVGAGNSAAARLSVDFPLARKHLALVGERIGWHGPLTLDFMHVDGRPRYLECNPRMIEPGNAERAGVNFPALLMELSRGVSFDGPPLVGAPGVRTRSRQALLLGAAERCGTRRAVFEALVRPAPGIEVLTPVRADPPSIVPLAAVAARLLANPRSVAAIAADAVSAYSVEPAAIERIRSEGAHARSA</sequence>
<evidence type="ECO:0000259" key="2">
    <source>
        <dbReference type="PROSITE" id="PS50975"/>
    </source>
</evidence>
<dbReference type="OrthoDB" id="9801162at2"/>
<reference evidence="3 5" key="1">
    <citation type="journal article" date="2018" name="Elife">
        <title>Discovery and characterization of a prevalent human gut bacterial enzyme sufficient for the inactivation of a family of plant toxins.</title>
        <authorList>
            <person name="Koppel N."/>
            <person name="Bisanz J.E."/>
            <person name="Pandelia M.E."/>
            <person name="Turnbaugh P.J."/>
            <person name="Balskus E.P."/>
        </authorList>
    </citation>
    <scope>NUCLEOTIDE SEQUENCE [LARGE SCALE GENOMIC DNA]</scope>
    <source>
        <strain evidence="3 5">DSM 16107</strain>
    </source>
</reference>
<dbReference type="GO" id="GO:0005524">
    <property type="term" value="F:ATP binding"/>
    <property type="evidence" value="ECO:0007669"/>
    <property type="project" value="UniProtKB-UniRule"/>
</dbReference>
<accession>A0A3N0IZJ8</accession>
<dbReference type="SUPFAM" id="SSF56059">
    <property type="entry name" value="Glutathione synthetase ATP-binding domain-like"/>
    <property type="match status" value="1"/>
</dbReference>